<dbReference type="PANTHER" id="PTHR22883">
    <property type="entry name" value="ZINC FINGER DHHC DOMAIN CONTAINING PROTEIN"/>
    <property type="match status" value="1"/>
</dbReference>
<dbReference type="InterPro" id="IPR039859">
    <property type="entry name" value="PFA4/ZDH16/20/ERF2-like"/>
</dbReference>
<comment type="subcellular location">
    <subcellularLocation>
        <location evidence="1">Endomembrane system</location>
        <topology evidence="1">Multi-pass membrane protein</topology>
    </subcellularLocation>
</comment>
<dbReference type="EMBL" id="VDCV01000016">
    <property type="protein sequence ID" value="KAB5520905.1"/>
    <property type="molecule type" value="Genomic_DNA"/>
</dbReference>
<evidence type="ECO:0000313" key="8">
    <source>
        <dbReference type="EMBL" id="KAB5520905.1"/>
    </source>
</evidence>
<feature type="transmembrane region" description="Helical" evidence="7">
    <location>
        <begin position="50"/>
        <end position="69"/>
    </location>
</feature>
<evidence type="ECO:0000313" key="9">
    <source>
        <dbReference type="Proteomes" id="UP000326939"/>
    </source>
</evidence>
<dbReference type="GO" id="GO:0019706">
    <property type="term" value="F:protein-cysteine S-palmitoyltransferase activity"/>
    <property type="evidence" value="ECO:0007669"/>
    <property type="project" value="UniProtKB-EC"/>
</dbReference>
<keyword evidence="7" id="KW-0472">Membrane</keyword>
<name>A0A5N5JUN6_9ROSI</name>
<evidence type="ECO:0000256" key="1">
    <source>
        <dbReference type="ARBA" id="ARBA00004127"/>
    </source>
</evidence>
<dbReference type="PANTHER" id="PTHR22883:SF43">
    <property type="entry name" value="PALMITOYLTRANSFERASE APP"/>
    <property type="match status" value="1"/>
</dbReference>
<evidence type="ECO:0000256" key="3">
    <source>
        <dbReference type="ARBA" id="ARBA00023139"/>
    </source>
</evidence>
<comment type="caution">
    <text evidence="8">The sequence shown here is derived from an EMBL/GenBank/DDBJ whole genome shotgun (WGS) entry which is preliminary data.</text>
</comment>
<evidence type="ECO:0000256" key="2">
    <source>
        <dbReference type="ARBA" id="ARBA00012210"/>
    </source>
</evidence>
<dbReference type="GO" id="GO:0006612">
    <property type="term" value="P:protein targeting to membrane"/>
    <property type="evidence" value="ECO:0007669"/>
    <property type="project" value="TreeGrafter"/>
</dbReference>
<dbReference type="AlphaFoldDB" id="A0A5N5JUN6"/>
<keyword evidence="4" id="KW-0449">Lipoprotein</keyword>
<dbReference type="GO" id="GO:0005794">
    <property type="term" value="C:Golgi apparatus"/>
    <property type="evidence" value="ECO:0007669"/>
    <property type="project" value="TreeGrafter"/>
</dbReference>
<dbReference type="Proteomes" id="UP000326939">
    <property type="component" value="Chromosome 16"/>
</dbReference>
<evidence type="ECO:0000256" key="5">
    <source>
        <dbReference type="ARBA" id="ARBA00048048"/>
    </source>
</evidence>
<keyword evidence="7" id="KW-0812">Transmembrane</keyword>
<reference evidence="9" key="1">
    <citation type="journal article" date="2019" name="Gigascience">
        <title>De novo genome assembly of the endangered Acer yangbiense, a plant species with extremely small populations endemic to Yunnan Province, China.</title>
        <authorList>
            <person name="Yang J."/>
            <person name="Wariss H.M."/>
            <person name="Tao L."/>
            <person name="Zhang R."/>
            <person name="Yun Q."/>
            <person name="Hollingsworth P."/>
            <person name="Dao Z."/>
            <person name="Luo G."/>
            <person name="Guo H."/>
            <person name="Ma Y."/>
            <person name="Sun W."/>
        </authorList>
    </citation>
    <scope>NUCLEOTIDE SEQUENCE [LARGE SCALE GENOMIC DNA]</scope>
    <source>
        <strain evidence="9">cv. br00</strain>
    </source>
</reference>
<sequence>MYVVPPPKGSSDTGSNGVGSGDLRVYQTWKGSNIFFLQGRFIFGPDVRSLALTIFLIVAPVALFCIFVARKLMDDFSDDWGISIMAVAVVFTIYDLVLLLLTSGRDPGIIPRNAHPPEPEGFDGSADVGSDHLAARIVQYAITVSKDLTITALGLGNALAWKIMGSENISTWKAMIKTPSSIVLIVYTFISMWFVGGLTAFHLYLISTNQTTYENFRYHYDRRANPFYKGLVENFKESFCSSIPPSKNNFRATVPREPALPNRTLGGGFMSPNMGKAVGDIEMGRKTVWGDMSAMADGEGQLANNDRLNIKDGELGELSPDIRTTVDEAGDRGGLHPRRSSWGRKSGSWEMSPEVLALAARVGESNRSGGGSSLTTENQQS</sequence>
<feature type="transmembrane region" description="Helical" evidence="7">
    <location>
        <begin position="81"/>
        <end position="102"/>
    </location>
</feature>
<comment type="catalytic activity">
    <reaction evidence="5">
        <text>L-cysteinyl-[protein] + hexadecanoyl-CoA = S-hexadecanoyl-L-cysteinyl-[protein] + CoA</text>
        <dbReference type="Rhea" id="RHEA:36683"/>
        <dbReference type="Rhea" id="RHEA-COMP:10131"/>
        <dbReference type="Rhea" id="RHEA-COMP:11032"/>
        <dbReference type="ChEBI" id="CHEBI:29950"/>
        <dbReference type="ChEBI" id="CHEBI:57287"/>
        <dbReference type="ChEBI" id="CHEBI:57379"/>
        <dbReference type="ChEBI" id="CHEBI:74151"/>
        <dbReference type="EC" id="2.3.1.225"/>
    </reaction>
</comment>
<keyword evidence="3" id="KW-0564">Palmitate</keyword>
<accession>A0A5N5JUN6</accession>
<dbReference type="GO" id="GO:0005783">
    <property type="term" value="C:endoplasmic reticulum"/>
    <property type="evidence" value="ECO:0007669"/>
    <property type="project" value="TreeGrafter"/>
</dbReference>
<dbReference type="EC" id="2.3.1.225" evidence="2"/>
<evidence type="ECO:0000256" key="4">
    <source>
        <dbReference type="ARBA" id="ARBA00023288"/>
    </source>
</evidence>
<keyword evidence="9" id="KW-1185">Reference proteome</keyword>
<organism evidence="8 9">
    <name type="scientific">Salix brachista</name>
    <dbReference type="NCBI Taxonomy" id="2182728"/>
    <lineage>
        <taxon>Eukaryota</taxon>
        <taxon>Viridiplantae</taxon>
        <taxon>Streptophyta</taxon>
        <taxon>Embryophyta</taxon>
        <taxon>Tracheophyta</taxon>
        <taxon>Spermatophyta</taxon>
        <taxon>Magnoliopsida</taxon>
        <taxon>eudicotyledons</taxon>
        <taxon>Gunneridae</taxon>
        <taxon>Pentapetalae</taxon>
        <taxon>rosids</taxon>
        <taxon>fabids</taxon>
        <taxon>Malpighiales</taxon>
        <taxon>Salicaceae</taxon>
        <taxon>Saliceae</taxon>
        <taxon>Salix</taxon>
    </lineage>
</organism>
<feature type="compositionally biased region" description="Basic and acidic residues" evidence="6">
    <location>
        <begin position="324"/>
        <end position="334"/>
    </location>
</feature>
<evidence type="ECO:0000256" key="7">
    <source>
        <dbReference type="SAM" id="Phobius"/>
    </source>
</evidence>
<evidence type="ECO:0000256" key="6">
    <source>
        <dbReference type="SAM" id="MobiDB-lite"/>
    </source>
</evidence>
<feature type="region of interest" description="Disordered" evidence="6">
    <location>
        <begin position="324"/>
        <end position="381"/>
    </location>
</feature>
<keyword evidence="7" id="KW-1133">Transmembrane helix</keyword>
<gene>
    <name evidence="8" type="ORF">DKX38_025224</name>
</gene>
<feature type="transmembrane region" description="Helical" evidence="7">
    <location>
        <begin position="182"/>
        <end position="205"/>
    </location>
</feature>
<proteinExistence type="predicted"/>
<protein>
    <recommendedName>
        <fullName evidence="2">protein S-acyltransferase</fullName>
        <ecNumber evidence="2">2.3.1.225</ecNumber>
    </recommendedName>
</protein>